<gene>
    <name evidence="1" type="ORF">KFK09_013445</name>
</gene>
<evidence type="ECO:0000313" key="2">
    <source>
        <dbReference type="Proteomes" id="UP000829196"/>
    </source>
</evidence>
<reference evidence="1" key="1">
    <citation type="journal article" date="2022" name="Front. Genet.">
        <title>Chromosome-Scale Assembly of the Dendrobium nobile Genome Provides Insights Into the Molecular Mechanism of the Biosynthesis of the Medicinal Active Ingredient of Dendrobium.</title>
        <authorList>
            <person name="Xu Q."/>
            <person name="Niu S.-C."/>
            <person name="Li K.-L."/>
            <person name="Zheng P.-J."/>
            <person name="Zhang X.-J."/>
            <person name="Jia Y."/>
            <person name="Liu Y."/>
            <person name="Niu Y.-X."/>
            <person name="Yu L.-H."/>
            <person name="Chen D.-F."/>
            <person name="Zhang G.-Q."/>
        </authorList>
    </citation>
    <scope>NUCLEOTIDE SEQUENCE</scope>
    <source>
        <tissue evidence="1">Leaf</tissue>
    </source>
</reference>
<dbReference type="EMBL" id="JAGYWB010000010">
    <property type="protein sequence ID" value="KAI0507323.1"/>
    <property type="molecule type" value="Genomic_DNA"/>
</dbReference>
<dbReference type="AlphaFoldDB" id="A0A8T3B7D4"/>
<comment type="caution">
    <text evidence="1">The sequence shown here is derived from an EMBL/GenBank/DDBJ whole genome shotgun (WGS) entry which is preliminary data.</text>
</comment>
<sequence>MSRLTTSETQTSHPVALAMVSPSATLAHSNSSALSLAHHLSNKRSKLRKCISTGHWGCTPHWCCLTGTLPVCHVWIQYMAFEQSERQNRKAMTVQKSKEAFKSLANIRSNKEITHPREKIFNDVKTHIRAIIIIPILAWRLPHNRKKDAIHEHLVDAADE</sequence>
<name>A0A8T3B7D4_DENNO</name>
<organism evidence="1 2">
    <name type="scientific">Dendrobium nobile</name>
    <name type="common">Orchid</name>
    <dbReference type="NCBI Taxonomy" id="94219"/>
    <lineage>
        <taxon>Eukaryota</taxon>
        <taxon>Viridiplantae</taxon>
        <taxon>Streptophyta</taxon>
        <taxon>Embryophyta</taxon>
        <taxon>Tracheophyta</taxon>
        <taxon>Spermatophyta</taxon>
        <taxon>Magnoliopsida</taxon>
        <taxon>Liliopsida</taxon>
        <taxon>Asparagales</taxon>
        <taxon>Orchidaceae</taxon>
        <taxon>Epidendroideae</taxon>
        <taxon>Malaxideae</taxon>
        <taxon>Dendrobiinae</taxon>
        <taxon>Dendrobium</taxon>
    </lineage>
</organism>
<keyword evidence="2" id="KW-1185">Reference proteome</keyword>
<proteinExistence type="predicted"/>
<dbReference type="Proteomes" id="UP000829196">
    <property type="component" value="Unassembled WGS sequence"/>
</dbReference>
<evidence type="ECO:0000313" key="1">
    <source>
        <dbReference type="EMBL" id="KAI0507323.1"/>
    </source>
</evidence>
<accession>A0A8T3B7D4</accession>
<protein>
    <submittedName>
        <fullName evidence="1">Uncharacterized protein</fullName>
    </submittedName>
</protein>